<evidence type="ECO:0000313" key="1">
    <source>
        <dbReference type="EMBL" id="WQH16162.1"/>
    </source>
</evidence>
<gene>
    <name evidence="1" type="ORF">SR882_10410</name>
</gene>
<protein>
    <submittedName>
        <fullName evidence="1">Uncharacterized protein</fullName>
    </submittedName>
</protein>
<proteinExistence type="predicted"/>
<dbReference type="Proteomes" id="UP001327459">
    <property type="component" value="Chromosome"/>
</dbReference>
<reference evidence="1 2" key="1">
    <citation type="submission" date="2023-11" db="EMBL/GenBank/DDBJ databases">
        <title>MicrobeMod: A computational toolkit for identifying prokaryotic methylation and restriction-modification with nanopore sequencing.</title>
        <authorList>
            <person name="Crits-Christoph A."/>
            <person name="Kang S.C."/>
            <person name="Lee H."/>
            <person name="Ostrov N."/>
        </authorList>
    </citation>
    <scope>NUCLEOTIDE SEQUENCE [LARGE SCALE GENOMIC DNA]</scope>
    <source>
        <strain evidence="1 2">ATCC 49870</strain>
    </source>
</reference>
<evidence type="ECO:0000313" key="2">
    <source>
        <dbReference type="Proteomes" id="UP001327459"/>
    </source>
</evidence>
<dbReference type="EMBL" id="CP140153">
    <property type="protein sequence ID" value="WQH16162.1"/>
    <property type="molecule type" value="Genomic_DNA"/>
</dbReference>
<dbReference type="RefSeq" id="WP_322521177.1">
    <property type="nucleotide sequence ID" value="NZ_CP140153.1"/>
</dbReference>
<accession>A0ABZ0YY48</accession>
<organism evidence="1 2">
    <name type="scientific">Guyparkeria halophila</name>
    <dbReference type="NCBI Taxonomy" id="47960"/>
    <lineage>
        <taxon>Bacteria</taxon>
        <taxon>Pseudomonadati</taxon>
        <taxon>Pseudomonadota</taxon>
        <taxon>Gammaproteobacteria</taxon>
        <taxon>Chromatiales</taxon>
        <taxon>Thioalkalibacteraceae</taxon>
        <taxon>Guyparkeria</taxon>
    </lineage>
</organism>
<name>A0ABZ0YY48_9GAMM</name>
<sequence>MRIRCPSCHAEHAIEAVLEDEAAREMMGLLADLPRETSRPLAAYLGLWRPKTRALGWERALRIARETLALHDDPAVLGASLSETVEAIRAKRDQGADHRALSSHNYLRRVLESVADRGQTLPVAAGPRTVGATSRSAAGLTALHGVRNRYE</sequence>
<keyword evidence="2" id="KW-1185">Reference proteome</keyword>